<dbReference type="Ensembl" id="ENSEBUT00000016607.1">
    <property type="protein sequence ID" value="ENSEBUP00000016031.1"/>
    <property type="gene ID" value="ENSEBUG00000010078.1"/>
</dbReference>
<evidence type="ECO:0000256" key="3">
    <source>
        <dbReference type="ARBA" id="ARBA00022583"/>
    </source>
</evidence>
<evidence type="ECO:0000256" key="1">
    <source>
        <dbReference type="ARBA" id="ARBA00004167"/>
    </source>
</evidence>
<dbReference type="GO" id="GO:0032474">
    <property type="term" value="P:otolith morphogenesis"/>
    <property type="evidence" value="ECO:0007669"/>
    <property type="project" value="Ensembl"/>
</dbReference>
<dbReference type="OMA" id="VNPCKVN"/>
<dbReference type="SUPFAM" id="SSF57196">
    <property type="entry name" value="EGF/Laminin"/>
    <property type="match status" value="4"/>
</dbReference>
<feature type="repeat" description="LDL-receptor class B" evidence="11">
    <location>
        <begin position="127"/>
        <end position="169"/>
    </location>
</feature>
<feature type="disulfide bond" evidence="10">
    <location>
        <begin position="1371"/>
        <end position="1386"/>
    </location>
</feature>
<keyword evidence="6 13" id="KW-0472">Membrane</keyword>
<dbReference type="Proteomes" id="UP000694388">
    <property type="component" value="Unplaced"/>
</dbReference>
<evidence type="ECO:0000256" key="6">
    <source>
        <dbReference type="ARBA" id="ARBA00023136"/>
    </source>
</evidence>
<dbReference type="PRINTS" id="PR00261">
    <property type="entry name" value="LDLRECEPTOR"/>
</dbReference>
<sequence length="1655" mass="183872">MGRLSPGVLLSPQQVLQLLLLAAFVAITAHGVSSLLIFANRRDLRLVYVSPEPYGVSNSSVIVGDLEDAVAVDFLFAKSAIYWTDLAEGAIKMAYLNRSSSTGSSVTAVVAMGLVSPDGLACDWLGGKLYWTDSETNCLEVAELDGTHRKVLIWWQLDQPRAIALDPAHGFVYWTDWGEVPKIERAGMDGSTRSVLVTENIYWPNGLTLDYEDGKLYWADAKLNYIQRCNLDGSFRQVVISGNLPHPFALTVYGDILYWTDWQTRSIQSCHKETGTQRREILSSIYSPMDIHVYSKLRQPRAASPCDQNNGHCSHLCLLSPNEPFYSCACPTGVRLMDDNKNCKGPMELLLLARRADLRSISLDTPDYTAMVLPMRGVRHTIAVDFLAGDDPNDGSIYWTDDEAHTIRRAQLDGTQNEVLVSLEVLNPDGIAVDEVARNLYWTDTGTDRIEVARLDGSHRQVLISDGLEEPRAIVLDPVAGYMYWSDWGVAPKIERAYLDGTERIVLVNTSLGWPNGLALDYSEGKIYWGDAKTDKIEVMNTNGSGRKVLVENELPHIFGFSLLGEWIYWTDWQRRSIERVNKHTLVREVLVEQLPDLMGLKATSTQKQHGTNDCAKENGGCSHLCLFRPIGVRCMCPMGLELLEDLKTCILPEAFLVFSRSADIRRISLEARHTDVPIPLSGFKEASALDVDVADGRIYWTDVGAKTISRAYMNGSMVERVIEFGLVFPESLAVDWLGKNLYWADTSTNRIEVARLNGQHRKVLVWKDLDNPRSLAVDPVEGFMYWTEWGAKPHVERASMDGGGRMTLLSKVGRANGLTIDYAERRLYWTDLDANHIESSDMFGHNREIIADDLPHPFGLTQYHDHIYWTDWNRQSIERASKFDGQNHTLIKGQLDFVMDILVFHSSRQEGSNHCLVMAEQDTAQCSHLCLARPSGFTCACPAHYLLQADNHSCIPPSTFLLFSQRSSINRMVIDDQQSPDVMLPIEPLHSVRALDYDPHDELVYWVDGWQGPRRQSTIHRARADGSQTFPLMSSAELQPYDISLDVYSRLVYWTCEATNVINVTRMDGRALGVVLRGDGDRPRSIVVNPERGYMYFTNLQKRAPQIERAALDGTERVVLFSTGISKPVALAVDNAEGRLFWADADLKRIESSDLAGANRFVLQDSNLLLPMGLTVLGPHLYWIDRQQDLIERVEKNTGAGRTKILARVSILTAIHGKEELSPDDYKTHPCAHDNGGCSHLCIVKGDGTTRCSCPIHLVLLQGELICGEPPTCSPQQFACHTGEVDCIPVMWHCDGDPECSDKSDEDDCPACVPGTEFQCEKGQCIDASLRCNGQYDCQDKSDEEECKVGCLPEDLQCQNGYCVLRDHWCNNVADCPDGSDELNCIPHLSTTHELREDPDSSTKEHPSTSIAGTVIGVALSLIVLAAVYFTCLRVVCPRVRGVPGVLPPADFVMNPAGEMVVMAPVHVSLAYPSSCPSIPAPFPGIPRSKAVLCTMSLTGGSSGPGMYDRNYVTGASSSSASSKTSYFPAILNPPPSPATIRSQYTPGEYLYSNSPSTTRSHRHYRGWNIAPPPTPYSTDIGESDSAPERRPLTRPKRLRRLPQHFAPPPTPHSQYLSPEEDGTGYEGCPPSPVTERSFFALYPPPPSPNTDSC</sequence>
<dbReference type="FunFam" id="2.120.10.30:FF:000001">
    <property type="entry name" value="Low-density lipoprotein receptor-related protein 6"/>
    <property type="match status" value="2"/>
</dbReference>
<dbReference type="Gene3D" id="4.10.400.10">
    <property type="entry name" value="Low-density Lipoprotein Receptor"/>
    <property type="match status" value="3"/>
</dbReference>
<feature type="repeat" description="LDL-receptor class B" evidence="11">
    <location>
        <begin position="481"/>
        <end position="524"/>
    </location>
</feature>
<dbReference type="GO" id="GO:0016020">
    <property type="term" value="C:membrane"/>
    <property type="evidence" value="ECO:0007669"/>
    <property type="project" value="UniProtKB-SubCell"/>
</dbReference>
<evidence type="ECO:0000256" key="5">
    <source>
        <dbReference type="ARBA" id="ARBA00022737"/>
    </source>
</evidence>
<dbReference type="SUPFAM" id="SSF63825">
    <property type="entry name" value="YWTD domain"/>
    <property type="match status" value="4"/>
</dbReference>
<dbReference type="GO" id="GO:0030500">
    <property type="term" value="P:regulation of bone mineralization"/>
    <property type="evidence" value="ECO:0007669"/>
    <property type="project" value="Ensembl"/>
</dbReference>
<comment type="caution">
    <text evidence="10">Lacks conserved residue(s) required for the propagation of feature annotation.</text>
</comment>
<feature type="repeat" description="LDL-receptor class B" evidence="11">
    <location>
        <begin position="395"/>
        <end position="437"/>
    </location>
</feature>
<feature type="repeat" description="LDL-receptor class B" evidence="11">
    <location>
        <begin position="1139"/>
        <end position="1181"/>
    </location>
</feature>
<evidence type="ECO:0000256" key="7">
    <source>
        <dbReference type="ARBA" id="ARBA00023157"/>
    </source>
</evidence>
<dbReference type="InterPro" id="IPR000742">
    <property type="entry name" value="EGF"/>
</dbReference>
<dbReference type="Gene3D" id="2.120.10.30">
    <property type="entry name" value="TolB, C-terminal domain"/>
    <property type="match status" value="4"/>
</dbReference>
<feature type="disulfide bond" evidence="10">
    <location>
        <begin position="1359"/>
        <end position="1377"/>
    </location>
</feature>
<evidence type="ECO:0000259" key="14">
    <source>
        <dbReference type="SMART" id="SM00181"/>
    </source>
</evidence>
<feature type="repeat" description="LDL-receptor class B" evidence="11">
    <location>
        <begin position="214"/>
        <end position="256"/>
    </location>
</feature>
<feature type="repeat" description="LDL-receptor class B" evidence="11">
    <location>
        <begin position="438"/>
        <end position="480"/>
    </location>
</feature>
<dbReference type="SMART" id="SM00192">
    <property type="entry name" value="LDLa"/>
    <property type="match status" value="3"/>
</dbReference>
<feature type="domain" description="EGF-like" evidence="14">
    <location>
        <begin position="1231"/>
        <end position="1275"/>
    </location>
</feature>
<dbReference type="InterPro" id="IPR050778">
    <property type="entry name" value="Cueball_EGF_LRP_Nidogen"/>
</dbReference>
<dbReference type="GO" id="GO:0030111">
    <property type="term" value="P:regulation of Wnt signaling pathway"/>
    <property type="evidence" value="ECO:0007669"/>
    <property type="project" value="Ensembl"/>
</dbReference>
<feature type="repeat" description="LDL-receptor class B" evidence="11">
    <location>
        <begin position="1094"/>
        <end position="1138"/>
    </location>
</feature>
<feature type="repeat" description="LDL-receptor class B" evidence="11">
    <location>
        <begin position="697"/>
        <end position="739"/>
    </location>
</feature>
<feature type="disulfide bond" evidence="10">
    <location>
        <begin position="1295"/>
        <end position="1310"/>
    </location>
</feature>
<dbReference type="GO" id="GO:0031101">
    <property type="term" value="P:fin regeneration"/>
    <property type="evidence" value="ECO:0007669"/>
    <property type="project" value="Ensembl"/>
</dbReference>
<keyword evidence="7 10" id="KW-1015">Disulfide bond</keyword>
<dbReference type="GO" id="GO:0006897">
    <property type="term" value="P:endocytosis"/>
    <property type="evidence" value="ECO:0007669"/>
    <property type="project" value="UniProtKB-KW"/>
</dbReference>
<dbReference type="PROSITE" id="PS51120">
    <property type="entry name" value="LDLRB"/>
    <property type="match status" value="14"/>
</dbReference>
<evidence type="ECO:0000256" key="13">
    <source>
        <dbReference type="SAM" id="Phobius"/>
    </source>
</evidence>
<feature type="domain" description="EGF-like" evidence="14">
    <location>
        <begin position="1347"/>
        <end position="1387"/>
    </location>
</feature>
<dbReference type="GO" id="GO:0045124">
    <property type="term" value="P:regulation of bone resorption"/>
    <property type="evidence" value="ECO:0007669"/>
    <property type="project" value="Ensembl"/>
</dbReference>
<reference evidence="15" key="2">
    <citation type="submission" date="2025-09" db="UniProtKB">
        <authorList>
            <consortium name="Ensembl"/>
        </authorList>
    </citation>
    <scope>IDENTIFICATION</scope>
</reference>
<evidence type="ECO:0000256" key="4">
    <source>
        <dbReference type="ARBA" id="ARBA00022729"/>
    </source>
</evidence>
<feature type="repeat" description="LDL-receptor class B" evidence="11">
    <location>
        <begin position="783"/>
        <end position="825"/>
    </location>
</feature>
<feature type="domain" description="EGF-like" evidence="14">
    <location>
        <begin position="614"/>
        <end position="651"/>
    </location>
</feature>
<dbReference type="PROSITE" id="PS50068">
    <property type="entry name" value="LDLRA_2"/>
    <property type="match status" value="3"/>
</dbReference>
<feature type="repeat" description="LDL-receptor class B" evidence="11">
    <location>
        <begin position="170"/>
        <end position="213"/>
    </location>
</feature>
<keyword evidence="16" id="KW-1185">Reference proteome</keyword>
<dbReference type="GO" id="GO:0001755">
    <property type="term" value="P:neural crest cell migration"/>
    <property type="evidence" value="ECO:0007669"/>
    <property type="project" value="Ensembl"/>
</dbReference>
<feature type="transmembrane region" description="Helical" evidence="13">
    <location>
        <begin position="1412"/>
        <end position="1433"/>
    </location>
</feature>
<protein>
    <submittedName>
        <fullName evidence="15">Low density lipoprotein receptor-related protein 5</fullName>
    </submittedName>
</protein>
<organism evidence="15 16">
    <name type="scientific">Eptatretus burgeri</name>
    <name type="common">Inshore hagfish</name>
    <dbReference type="NCBI Taxonomy" id="7764"/>
    <lineage>
        <taxon>Eukaryota</taxon>
        <taxon>Metazoa</taxon>
        <taxon>Chordata</taxon>
        <taxon>Craniata</taxon>
        <taxon>Vertebrata</taxon>
        <taxon>Cyclostomata</taxon>
        <taxon>Myxini</taxon>
        <taxon>Myxiniformes</taxon>
        <taxon>Myxinidae</taxon>
        <taxon>Eptatretinae</taxon>
        <taxon>Eptatretus</taxon>
    </lineage>
</organism>
<dbReference type="Pfam" id="PF14670">
    <property type="entry name" value="FXa_inhibition"/>
    <property type="match status" value="3"/>
</dbReference>
<feature type="repeat" description="LDL-receptor class B" evidence="11">
    <location>
        <begin position="525"/>
        <end position="567"/>
    </location>
</feature>
<feature type="repeat" description="LDL-receptor class B" evidence="11">
    <location>
        <begin position="1051"/>
        <end position="1093"/>
    </location>
</feature>
<dbReference type="PANTHER" id="PTHR46513:SF41">
    <property type="entry name" value="LOW-DENSITY LIPOPROTEIN RECEPTOR-RELATED PROTEIN"/>
    <property type="match status" value="1"/>
</dbReference>
<comment type="subcellular location">
    <subcellularLocation>
        <location evidence="1">Membrane</location>
        <topology evidence="1">Single-pass membrane protein</topology>
    </subcellularLocation>
</comment>
<dbReference type="GO" id="GO:0060070">
    <property type="term" value="P:canonical Wnt signaling pathway"/>
    <property type="evidence" value="ECO:0007669"/>
    <property type="project" value="Ensembl"/>
</dbReference>
<evidence type="ECO:0000256" key="10">
    <source>
        <dbReference type="PROSITE-ProRule" id="PRU00124"/>
    </source>
</evidence>
<dbReference type="Pfam" id="PF00058">
    <property type="entry name" value="Ldl_recept_b"/>
    <property type="match status" value="10"/>
</dbReference>
<dbReference type="GO" id="GO:0001889">
    <property type="term" value="P:liver development"/>
    <property type="evidence" value="ECO:0007669"/>
    <property type="project" value="Ensembl"/>
</dbReference>
<feature type="domain" description="EGF-like" evidence="14">
    <location>
        <begin position="915"/>
        <end position="956"/>
    </location>
</feature>
<feature type="disulfide bond" evidence="10">
    <location>
        <begin position="1321"/>
        <end position="1339"/>
    </location>
</feature>
<reference evidence="15" key="1">
    <citation type="submission" date="2025-08" db="UniProtKB">
        <authorList>
            <consortium name="Ensembl"/>
        </authorList>
    </citation>
    <scope>IDENTIFICATION</scope>
</reference>
<dbReference type="FunFam" id="2.120.10.30:FF:000017">
    <property type="entry name" value="Low-density lipoprotein receptor-related protein 6"/>
    <property type="match status" value="1"/>
</dbReference>
<evidence type="ECO:0000256" key="12">
    <source>
        <dbReference type="SAM" id="MobiDB-lite"/>
    </source>
</evidence>
<keyword evidence="2" id="KW-0245">EGF-like domain</keyword>
<keyword evidence="5" id="KW-0677">Repeat</keyword>
<dbReference type="GO" id="GO:0030282">
    <property type="term" value="P:bone mineralization"/>
    <property type="evidence" value="ECO:0007669"/>
    <property type="project" value="Ensembl"/>
</dbReference>
<dbReference type="Pfam" id="PF00057">
    <property type="entry name" value="Ldl_recept_a"/>
    <property type="match status" value="3"/>
</dbReference>
<dbReference type="CDD" id="cd00112">
    <property type="entry name" value="LDLa"/>
    <property type="match status" value="3"/>
</dbReference>
<keyword evidence="8" id="KW-0675">Receptor</keyword>
<evidence type="ECO:0000256" key="8">
    <source>
        <dbReference type="ARBA" id="ARBA00023170"/>
    </source>
</evidence>
<feature type="repeat" description="LDL-receptor class B" evidence="11">
    <location>
        <begin position="740"/>
        <end position="782"/>
    </location>
</feature>
<dbReference type="GO" id="GO:0035676">
    <property type="term" value="P:anterior lateral line neuromast hair cell development"/>
    <property type="evidence" value="ECO:0007669"/>
    <property type="project" value="Ensembl"/>
</dbReference>
<dbReference type="GeneTree" id="ENSGT00940000156574"/>
<dbReference type="FunFam" id="2.120.10.30:FF:000241">
    <property type="entry name" value="Low-density lipoprotein receptor-related protein 6"/>
    <property type="match status" value="1"/>
</dbReference>
<dbReference type="SMART" id="SM00135">
    <property type="entry name" value="LY"/>
    <property type="match status" value="20"/>
</dbReference>
<feature type="region of interest" description="Disordered" evidence="12">
    <location>
        <begin position="1571"/>
        <end position="1655"/>
    </location>
</feature>
<dbReference type="SUPFAM" id="SSF57424">
    <property type="entry name" value="LDL receptor-like module"/>
    <property type="match status" value="3"/>
</dbReference>
<evidence type="ECO:0000256" key="11">
    <source>
        <dbReference type="PROSITE-ProRule" id="PRU00461"/>
    </source>
</evidence>
<accession>A0A8C4QKV2</accession>
<dbReference type="GO" id="GO:0007605">
    <property type="term" value="P:sensory perception of sound"/>
    <property type="evidence" value="ECO:0007669"/>
    <property type="project" value="Ensembl"/>
</dbReference>
<feature type="disulfide bond" evidence="10">
    <location>
        <begin position="1333"/>
        <end position="1348"/>
    </location>
</feature>
<feature type="repeat" description="LDL-receptor class B" evidence="11">
    <location>
        <begin position="826"/>
        <end position="867"/>
    </location>
</feature>
<dbReference type="InterPro" id="IPR023415">
    <property type="entry name" value="LDLR_class-A_CS"/>
</dbReference>
<dbReference type="GO" id="GO:0035677">
    <property type="term" value="P:posterior lateral line neuromast hair cell development"/>
    <property type="evidence" value="ECO:0007669"/>
    <property type="project" value="Ensembl"/>
</dbReference>
<name>A0A8C4QKV2_EPTBU</name>
<evidence type="ECO:0000256" key="9">
    <source>
        <dbReference type="ARBA" id="ARBA00023180"/>
    </source>
</evidence>
<keyword evidence="13" id="KW-1133">Transmembrane helix</keyword>
<dbReference type="GO" id="GO:0051216">
    <property type="term" value="P:cartilage development"/>
    <property type="evidence" value="ECO:0007669"/>
    <property type="project" value="Ensembl"/>
</dbReference>
<proteinExistence type="predicted"/>
<dbReference type="InterPro" id="IPR002172">
    <property type="entry name" value="LDrepeatLR_classA_rpt"/>
</dbReference>
<dbReference type="Gene3D" id="2.10.25.10">
    <property type="entry name" value="Laminin"/>
    <property type="match status" value="1"/>
</dbReference>
<dbReference type="InterPro" id="IPR036055">
    <property type="entry name" value="LDL_receptor-like_sf"/>
</dbReference>
<dbReference type="InterPro" id="IPR000033">
    <property type="entry name" value="LDLR_classB_rpt"/>
</dbReference>
<feature type="disulfide bond" evidence="10">
    <location>
        <begin position="1352"/>
        <end position="1364"/>
    </location>
</feature>
<evidence type="ECO:0000256" key="2">
    <source>
        <dbReference type="ARBA" id="ARBA00022536"/>
    </source>
</evidence>
<feature type="domain" description="EGF-like" evidence="14">
    <location>
        <begin position="305"/>
        <end position="344"/>
    </location>
</feature>
<feature type="compositionally biased region" description="Basic residues" evidence="12">
    <location>
        <begin position="1594"/>
        <end position="1604"/>
    </location>
</feature>
<dbReference type="PANTHER" id="PTHR46513">
    <property type="entry name" value="VITELLOGENIN RECEPTOR-LIKE PROTEIN-RELATED-RELATED"/>
    <property type="match status" value="1"/>
</dbReference>
<dbReference type="GO" id="GO:0048703">
    <property type="term" value="P:embryonic viscerocranium morphogenesis"/>
    <property type="evidence" value="ECO:0007669"/>
    <property type="project" value="Ensembl"/>
</dbReference>
<feature type="compositionally biased region" description="Pro residues" evidence="12">
    <location>
        <begin position="1644"/>
        <end position="1655"/>
    </location>
</feature>
<dbReference type="PROSITE" id="PS01209">
    <property type="entry name" value="LDLRA_1"/>
    <property type="match status" value="1"/>
</dbReference>
<dbReference type="InterPro" id="IPR011042">
    <property type="entry name" value="6-blade_b-propeller_TolB-like"/>
</dbReference>
<keyword evidence="13" id="KW-0812">Transmembrane</keyword>
<dbReference type="SMART" id="SM00181">
    <property type="entry name" value="EGF"/>
    <property type="match status" value="5"/>
</dbReference>
<keyword evidence="4" id="KW-0732">Signal</keyword>
<evidence type="ECO:0000313" key="16">
    <source>
        <dbReference type="Proteomes" id="UP000694388"/>
    </source>
</evidence>
<keyword evidence="9" id="KW-0325">Glycoprotein</keyword>
<evidence type="ECO:0000313" key="15">
    <source>
        <dbReference type="Ensembl" id="ENSEBUP00000016031.1"/>
    </source>
</evidence>
<keyword evidence="3" id="KW-0254">Endocytosis</keyword>